<dbReference type="AlphaFoldDB" id="D9XAH3"/>
<reference evidence="3" key="1">
    <citation type="submission" date="2009-02" db="EMBL/GenBank/DDBJ databases">
        <title>Annotation of Streptomyces viridochromogenes strain DSM 40736.</title>
        <authorList>
            <consortium name="The Broad Institute Genome Sequencing Platform"/>
            <consortium name="Broad Institute Microbial Sequencing Center"/>
            <person name="Fischbach M."/>
            <person name="Godfrey P."/>
            <person name="Ward D."/>
            <person name="Young S."/>
            <person name="Zeng Q."/>
            <person name="Koehrsen M."/>
            <person name="Alvarado L."/>
            <person name="Berlin A.M."/>
            <person name="Bochicchio J."/>
            <person name="Borenstein D."/>
            <person name="Chapman S.B."/>
            <person name="Chen Z."/>
            <person name="Engels R."/>
            <person name="Freedman E."/>
            <person name="Gellesch M."/>
            <person name="Goldberg J."/>
            <person name="Griggs A."/>
            <person name="Gujja S."/>
            <person name="Heilman E.R."/>
            <person name="Heiman D.I."/>
            <person name="Hepburn T.A."/>
            <person name="Howarth C."/>
            <person name="Jen D."/>
            <person name="Larson L."/>
            <person name="Lewis B."/>
            <person name="Mehta T."/>
            <person name="Park D."/>
            <person name="Pearson M."/>
            <person name="Richards J."/>
            <person name="Roberts A."/>
            <person name="Saif S."/>
            <person name="Shea T.D."/>
            <person name="Shenoy N."/>
            <person name="Sisk P."/>
            <person name="Stolte C."/>
            <person name="Sykes S.N."/>
            <person name="Thomson T."/>
            <person name="Walk T."/>
            <person name="White J."/>
            <person name="Yandava C."/>
            <person name="Straight P."/>
            <person name="Clardy J."/>
            <person name="Hung D."/>
            <person name="Kolter R."/>
            <person name="Mekalanos J."/>
            <person name="Walker S."/>
            <person name="Walsh C.T."/>
            <person name="Wieland-Brown L.C."/>
            <person name="Haas B."/>
            <person name="Nusbaum C."/>
            <person name="Birren B."/>
        </authorList>
    </citation>
    <scope>NUCLEOTIDE SEQUENCE [LARGE SCALE GENOMIC DNA]</scope>
    <source>
        <strain evidence="3">DSM 40736 / JCM 4977 / BCRC 1201 / Tue 494</strain>
    </source>
</reference>
<name>D9XAH3_STRVT</name>
<gene>
    <name evidence="2" type="ORF">SSQG_00628</name>
</gene>
<keyword evidence="3" id="KW-1185">Reference proteome</keyword>
<evidence type="ECO:0000313" key="3">
    <source>
        <dbReference type="Proteomes" id="UP000004184"/>
    </source>
</evidence>
<organism evidence="2 3">
    <name type="scientific">Streptomyces viridochromogenes (strain DSM 40736 / JCM 4977 / BCRC 1201 / Tue 494)</name>
    <dbReference type="NCBI Taxonomy" id="591159"/>
    <lineage>
        <taxon>Bacteria</taxon>
        <taxon>Bacillati</taxon>
        <taxon>Actinomycetota</taxon>
        <taxon>Actinomycetes</taxon>
        <taxon>Kitasatosporales</taxon>
        <taxon>Streptomycetaceae</taxon>
        <taxon>Streptomyces</taxon>
    </lineage>
</organism>
<dbReference type="EMBL" id="GG657757">
    <property type="protein sequence ID" value="EFL30110.1"/>
    <property type="molecule type" value="Genomic_DNA"/>
</dbReference>
<evidence type="ECO:0000256" key="1">
    <source>
        <dbReference type="SAM" id="MobiDB-lite"/>
    </source>
</evidence>
<dbReference type="Proteomes" id="UP000004184">
    <property type="component" value="Unassembled WGS sequence"/>
</dbReference>
<dbReference type="STRING" id="591159.SSQG_00628"/>
<protein>
    <submittedName>
        <fullName evidence="2">Predicted protein</fullName>
    </submittedName>
</protein>
<sequence>MMGSAAPRGSYRQGSAVDRRALELTGDAHLGLRVGAAQRLTSWGLLGFAPHVRPDGPVRRPSAVGQWPVG</sequence>
<dbReference type="HOGENOM" id="CLU_2756294_0_0_11"/>
<feature type="region of interest" description="Disordered" evidence="1">
    <location>
        <begin position="49"/>
        <end position="70"/>
    </location>
</feature>
<accession>D9XAH3</accession>
<proteinExistence type="predicted"/>
<evidence type="ECO:0000313" key="2">
    <source>
        <dbReference type="EMBL" id="EFL30110.1"/>
    </source>
</evidence>